<keyword evidence="1" id="KW-1133">Transmembrane helix</keyword>
<evidence type="ECO:0000313" key="4">
    <source>
        <dbReference type="Proteomes" id="UP001151760"/>
    </source>
</evidence>
<evidence type="ECO:0000259" key="2">
    <source>
        <dbReference type="Pfam" id="PF05699"/>
    </source>
</evidence>
<feature type="domain" description="HAT C-terminal dimerisation" evidence="2">
    <location>
        <begin position="215"/>
        <end position="258"/>
    </location>
</feature>
<dbReference type="Pfam" id="PF05699">
    <property type="entry name" value="Dimer_Tnp_hAT"/>
    <property type="match status" value="1"/>
</dbReference>
<accession>A0ABQ5DN29</accession>
<dbReference type="Proteomes" id="UP001151760">
    <property type="component" value="Unassembled WGS sequence"/>
</dbReference>
<organism evidence="3 4">
    <name type="scientific">Tanacetum coccineum</name>
    <dbReference type="NCBI Taxonomy" id="301880"/>
    <lineage>
        <taxon>Eukaryota</taxon>
        <taxon>Viridiplantae</taxon>
        <taxon>Streptophyta</taxon>
        <taxon>Embryophyta</taxon>
        <taxon>Tracheophyta</taxon>
        <taxon>Spermatophyta</taxon>
        <taxon>Magnoliopsida</taxon>
        <taxon>eudicotyledons</taxon>
        <taxon>Gunneridae</taxon>
        <taxon>Pentapetalae</taxon>
        <taxon>asterids</taxon>
        <taxon>campanulids</taxon>
        <taxon>Asterales</taxon>
        <taxon>Asteraceae</taxon>
        <taxon>Asteroideae</taxon>
        <taxon>Anthemideae</taxon>
        <taxon>Anthemidinae</taxon>
        <taxon>Tanacetum</taxon>
    </lineage>
</organism>
<keyword evidence="4" id="KW-1185">Reference proteome</keyword>
<name>A0ABQ5DN29_9ASTR</name>
<dbReference type="InterPro" id="IPR012337">
    <property type="entry name" value="RNaseH-like_sf"/>
</dbReference>
<dbReference type="SUPFAM" id="SSF53098">
    <property type="entry name" value="Ribonuclease H-like"/>
    <property type="match status" value="1"/>
</dbReference>
<dbReference type="InterPro" id="IPR008906">
    <property type="entry name" value="HATC_C_dom"/>
</dbReference>
<dbReference type="PANTHER" id="PTHR11697">
    <property type="entry name" value="GENERAL TRANSCRIPTION FACTOR 2-RELATED ZINC FINGER PROTEIN"/>
    <property type="match status" value="1"/>
</dbReference>
<protein>
    <submittedName>
        <fullName evidence="3">Zinc finger MYM-type protein 1-like protein</fullName>
    </submittedName>
</protein>
<gene>
    <name evidence="3" type="ORF">Tco_0939541</name>
</gene>
<keyword evidence="1" id="KW-0472">Membrane</keyword>
<keyword evidence="1" id="KW-0812">Transmembrane</keyword>
<feature type="transmembrane region" description="Helical" evidence="1">
    <location>
        <begin position="24"/>
        <end position="45"/>
    </location>
</feature>
<sequence length="260" mass="29684">GCYYVVGVPLGVLLAFKFNLGAKGIWSGLIGGMTMQTAILLWVTFRTDWNKEVKKARERVNQWQHKKNEPLNYADPIPKPGPIPSSSDGIDLGTLPWDPSERPSIFSYDPNIRDEIRRKYLSNGACQPHVGDRFSEISTHLLSNMSALSPRALFSMFDSSKLINLTTLYPDDFTDFDRFHLMRELDLYHVNVVQNEDFSKVNTITELTKELVRLDKHKSFPMIYKLLKLALVLPVATATVERCFSTMKLIKSDLRNRMGI</sequence>
<evidence type="ECO:0000256" key="1">
    <source>
        <dbReference type="SAM" id="Phobius"/>
    </source>
</evidence>
<feature type="non-terminal residue" evidence="3">
    <location>
        <position position="1"/>
    </location>
</feature>
<reference evidence="3" key="2">
    <citation type="submission" date="2022-01" db="EMBL/GenBank/DDBJ databases">
        <authorList>
            <person name="Yamashiro T."/>
            <person name="Shiraishi A."/>
            <person name="Satake H."/>
            <person name="Nakayama K."/>
        </authorList>
    </citation>
    <scope>NUCLEOTIDE SEQUENCE</scope>
</reference>
<reference evidence="3" key="1">
    <citation type="journal article" date="2022" name="Int. J. Mol. Sci.">
        <title>Draft Genome of Tanacetum Coccineum: Genomic Comparison of Closely Related Tanacetum-Family Plants.</title>
        <authorList>
            <person name="Yamashiro T."/>
            <person name="Shiraishi A."/>
            <person name="Nakayama K."/>
            <person name="Satake H."/>
        </authorList>
    </citation>
    <scope>NUCLEOTIDE SEQUENCE</scope>
</reference>
<dbReference type="PANTHER" id="PTHR11697:SF230">
    <property type="entry name" value="ZINC FINGER, MYM DOMAIN CONTAINING 1"/>
    <property type="match status" value="1"/>
</dbReference>
<dbReference type="EMBL" id="BQNB010015406">
    <property type="protein sequence ID" value="GJT39676.1"/>
    <property type="molecule type" value="Genomic_DNA"/>
</dbReference>
<comment type="caution">
    <text evidence="3">The sequence shown here is derived from an EMBL/GenBank/DDBJ whole genome shotgun (WGS) entry which is preliminary data.</text>
</comment>
<evidence type="ECO:0000313" key="3">
    <source>
        <dbReference type="EMBL" id="GJT39676.1"/>
    </source>
</evidence>
<proteinExistence type="predicted"/>
<dbReference type="InterPro" id="IPR055298">
    <property type="entry name" value="AtLOH3-like"/>
</dbReference>